<dbReference type="SUPFAM" id="SSF161098">
    <property type="entry name" value="MetI-like"/>
    <property type="match status" value="1"/>
</dbReference>
<feature type="transmembrane region" description="Helical" evidence="7">
    <location>
        <begin position="201"/>
        <end position="226"/>
    </location>
</feature>
<feature type="transmembrane region" description="Helical" evidence="7">
    <location>
        <begin position="38"/>
        <end position="58"/>
    </location>
</feature>
<evidence type="ECO:0000313" key="9">
    <source>
        <dbReference type="EMBL" id="RDB67179.1"/>
    </source>
</evidence>
<feature type="domain" description="ABC transmembrane type-1" evidence="8">
    <location>
        <begin position="95"/>
        <end position="278"/>
    </location>
</feature>
<comment type="subcellular location">
    <subcellularLocation>
        <location evidence="1 7">Cell membrane</location>
        <topology evidence="1 7">Multi-pass membrane protein</topology>
    </subcellularLocation>
</comment>
<protein>
    <submittedName>
        <fullName evidence="9">Phosphate/phosphonate ABC transporter permease</fullName>
    </submittedName>
</protein>
<reference evidence="9 10" key="1">
    <citation type="journal article" date="2018" name="Elife">
        <title>Discovery and characterization of a prevalent human gut bacterial enzyme sufficient for the inactivation of a family of plant toxins.</title>
        <authorList>
            <person name="Koppel N."/>
            <person name="Bisanz J.E."/>
            <person name="Pandelia M.E."/>
            <person name="Turnbaugh P.J."/>
            <person name="Balskus E.P."/>
        </authorList>
    </citation>
    <scope>NUCLEOTIDE SEQUENCE [LARGE SCALE GENOMIC DNA]</scope>
    <source>
        <strain evidence="9 10">3C</strain>
    </source>
</reference>
<dbReference type="EMBL" id="PPTS01000001">
    <property type="protein sequence ID" value="RDB67179.1"/>
    <property type="molecule type" value="Genomic_DNA"/>
</dbReference>
<keyword evidence="6 7" id="KW-0472">Membrane</keyword>
<dbReference type="Proteomes" id="UP000254000">
    <property type="component" value="Unassembled WGS sequence"/>
</dbReference>
<comment type="caution">
    <text evidence="9">The sequence shown here is derived from an EMBL/GenBank/DDBJ whole genome shotgun (WGS) entry which is preliminary data.</text>
</comment>
<evidence type="ECO:0000313" key="10">
    <source>
        <dbReference type="Proteomes" id="UP000254000"/>
    </source>
</evidence>
<evidence type="ECO:0000256" key="2">
    <source>
        <dbReference type="ARBA" id="ARBA00022448"/>
    </source>
</evidence>
<name>A0A369M8H9_9ACTN</name>
<dbReference type="PROSITE" id="PS50928">
    <property type="entry name" value="ABC_TM1"/>
    <property type="match status" value="1"/>
</dbReference>
<dbReference type="AlphaFoldDB" id="A0A369M8H9"/>
<feature type="transmembrane region" description="Helical" evidence="7">
    <location>
        <begin position="162"/>
        <end position="181"/>
    </location>
</feature>
<keyword evidence="10" id="KW-1185">Reference proteome</keyword>
<gene>
    <name evidence="9" type="ORF">C1877_01700</name>
</gene>
<dbReference type="PANTHER" id="PTHR30043">
    <property type="entry name" value="PHOSPHONATES TRANSPORT SYSTEM PERMEASE PROTEIN"/>
    <property type="match status" value="1"/>
</dbReference>
<evidence type="ECO:0000256" key="3">
    <source>
        <dbReference type="ARBA" id="ARBA00022475"/>
    </source>
</evidence>
<feature type="transmembrane region" description="Helical" evidence="7">
    <location>
        <begin position="132"/>
        <end position="155"/>
    </location>
</feature>
<dbReference type="CDD" id="cd06261">
    <property type="entry name" value="TM_PBP2"/>
    <property type="match status" value="1"/>
</dbReference>
<dbReference type="RefSeq" id="WP_015540052.1">
    <property type="nucleotide sequence ID" value="NZ_CABMMS010000001.1"/>
</dbReference>
<keyword evidence="2 7" id="KW-0813">Transport</keyword>
<accession>A0A369M8H9</accession>
<feature type="transmembrane region" description="Helical" evidence="7">
    <location>
        <begin position="233"/>
        <end position="253"/>
    </location>
</feature>
<sequence>MMERTLQPSGLVAGLRAGKDRRHGQYDPSFFARRTASLVAVALVAVALGALSGTYVGFDFVQAILDVPSGFAWMAVQFAPSLPSFGKLGTILPALGSTILASIASSCTAAVLAYIVAVLGSRTVGVGGPVPLIARGIASLFRNIPVVAWAFILLFSFKQSEFTGFFALFLTSFGYLTRCFLESIDEMGSGPVEALRAAGATYGQIVAQAVIPMSITSVVSWVLYMIETNIRDATLIGLLTGTGIGFVFDVYYKSFRYDVAGLVILAIILAVVACELTSNFVRRRIL</sequence>
<evidence type="ECO:0000256" key="1">
    <source>
        <dbReference type="ARBA" id="ARBA00004651"/>
    </source>
</evidence>
<proteinExistence type="inferred from homology"/>
<evidence type="ECO:0000259" key="8">
    <source>
        <dbReference type="PROSITE" id="PS50928"/>
    </source>
</evidence>
<dbReference type="GeneID" id="78358428"/>
<comment type="similarity">
    <text evidence="7">Belongs to the binding-protein-dependent transport system permease family.</text>
</comment>
<evidence type="ECO:0000256" key="7">
    <source>
        <dbReference type="RuleBase" id="RU363032"/>
    </source>
</evidence>
<dbReference type="OrthoDB" id="9808005at2"/>
<evidence type="ECO:0000256" key="5">
    <source>
        <dbReference type="ARBA" id="ARBA00022989"/>
    </source>
</evidence>
<feature type="transmembrane region" description="Helical" evidence="7">
    <location>
        <begin position="259"/>
        <end position="281"/>
    </location>
</feature>
<dbReference type="InterPro" id="IPR000515">
    <property type="entry name" value="MetI-like"/>
</dbReference>
<dbReference type="Gene3D" id="1.10.3720.10">
    <property type="entry name" value="MetI-like"/>
    <property type="match status" value="1"/>
</dbReference>
<dbReference type="GO" id="GO:0055085">
    <property type="term" value="P:transmembrane transport"/>
    <property type="evidence" value="ECO:0007669"/>
    <property type="project" value="InterPro"/>
</dbReference>
<evidence type="ECO:0000256" key="6">
    <source>
        <dbReference type="ARBA" id="ARBA00023136"/>
    </source>
</evidence>
<keyword evidence="3" id="KW-1003">Cell membrane</keyword>
<keyword evidence="4 7" id="KW-0812">Transmembrane</keyword>
<dbReference type="InterPro" id="IPR035906">
    <property type="entry name" value="MetI-like_sf"/>
</dbReference>
<dbReference type="Pfam" id="PF00528">
    <property type="entry name" value="BPD_transp_1"/>
    <property type="match status" value="1"/>
</dbReference>
<feature type="transmembrane region" description="Helical" evidence="7">
    <location>
        <begin position="99"/>
        <end position="120"/>
    </location>
</feature>
<feature type="transmembrane region" description="Helical" evidence="7">
    <location>
        <begin position="70"/>
        <end position="92"/>
    </location>
</feature>
<dbReference type="PANTHER" id="PTHR30043:SF1">
    <property type="entry name" value="ABC TRANSPORT SYSTEM PERMEASE PROTEIN P69"/>
    <property type="match status" value="1"/>
</dbReference>
<keyword evidence="5 7" id="KW-1133">Transmembrane helix</keyword>
<evidence type="ECO:0000256" key="4">
    <source>
        <dbReference type="ARBA" id="ARBA00022692"/>
    </source>
</evidence>
<organism evidence="9 10">
    <name type="scientific">Gordonibacter pamelaeae</name>
    <dbReference type="NCBI Taxonomy" id="471189"/>
    <lineage>
        <taxon>Bacteria</taxon>
        <taxon>Bacillati</taxon>
        <taxon>Actinomycetota</taxon>
        <taxon>Coriobacteriia</taxon>
        <taxon>Eggerthellales</taxon>
        <taxon>Eggerthellaceae</taxon>
        <taxon>Gordonibacter</taxon>
    </lineage>
</organism>
<dbReference type="GO" id="GO:0005886">
    <property type="term" value="C:plasma membrane"/>
    <property type="evidence" value="ECO:0007669"/>
    <property type="project" value="UniProtKB-SubCell"/>
</dbReference>